<keyword evidence="6" id="KW-1185">Reference proteome</keyword>
<dbReference type="InterPro" id="IPR025877">
    <property type="entry name" value="MobA-like_NTP_Trfase"/>
</dbReference>
<dbReference type="SUPFAM" id="SSF53448">
    <property type="entry name" value="Nucleotide-diphospho-sugar transferases"/>
    <property type="match status" value="1"/>
</dbReference>
<keyword evidence="2" id="KW-0548">Nucleotidyltransferase</keyword>
<evidence type="ECO:0000313" key="6">
    <source>
        <dbReference type="Proteomes" id="UP001589858"/>
    </source>
</evidence>
<evidence type="ECO:0000256" key="2">
    <source>
        <dbReference type="ARBA" id="ARBA00022695"/>
    </source>
</evidence>
<dbReference type="EMBL" id="JBHLTM010000036">
    <property type="protein sequence ID" value="MFC0684975.1"/>
    <property type="molecule type" value="Genomic_DNA"/>
</dbReference>
<evidence type="ECO:0000259" key="4">
    <source>
        <dbReference type="Pfam" id="PF12804"/>
    </source>
</evidence>
<protein>
    <submittedName>
        <fullName evidence="5">NTP transferase domain-containing protein</fullName>
    </submittedName>
</protein>
<evidence type="ECO:0000256" key="3">
    <source>
        <dbReference type="ARBA" id="ARBA00022842"/>
    </source>
</evidence>
<dbReference type="RefSeq" id="WP_267221329.1">
    <property type="nucleotide sequence ID" value="NZ_JAPCWC010000010.1"/>
</dbReference>
<organism evidence="5 6">
    <name type="scientific">Novosphingobium clariflavum</name>
    <dbReference type="NCBI Taxonomy" id="2029884"/>
    <lineage>
        <taxon>Bacteria</taxon>
        <taxon>Pseudomonadati</taxon>
        <taxon>Pseudomonadota</taxon>
        <taxon>Alphaproteobacteria</taxon>
        <taxon>Sphingomonadales</taxon>
        <taxon>Sphingomonadaceae</taxon>
        <taxon>Novosphingobium</taxon>
    </lineage>
</organism>
<sequence>MIPGAPRPPRDALILAAGYGSRLRQLGSSKPLTPVAGIPLIELGMRQAAAAGVERVVVATGHEADRLEAALPAIAARAGVLLDVRRVGDWSRPNGWSVLAGAAAIEGNYLLMMADHIFSAPILAGLARTGTPGHGVTLAIDRRTDSPMVDPDDATWVRLGRDDRIVHIGKTIADYDAVDCGAFLATPELAEAIGAAIAAGRAGSLSDGMQVLADRGRAATMDIGSAWWIDVDDAPMHALAESMVARELPGIYARAGARGPAMAATAMEAAEMAAPSQAGA</sequence>
<dbReference type="InterPro" id="IPR050065">
    <property type="entry name" value="GlmU-like"/>
</dbReference>
<dbReference type="GO" id="GO:0016740">
    <property type="term" value="F:transferase activity"/>
    <property type="evidence" value="ECO:0007669"/>
    <property type="project" value="UniProtKB-KW"/>
</dbReference>
<dbReference type="Gene3D" id="3.90.550.10">
    <property type="entry name" value="Spore Coat Polysaccharide Biosynthesis Protein SpsA, Chain A"/>
    <property type="match status" value="1"/>
</dbReference>
<keyword evidence="1 5" id="KW-0808">Transferase</keyword>
<proteinExistence type="predicted"/>
<dbReference type="PANTHER" id="PTHR43584:SF8">
    <property type="entry name" value="N-ACETYLMURAMATE ALPHA-1-PHOSPHATE URIDYLYLTRANSFERASE"/>
    <property type="match status" value="1"/>
</dbReference>
<accession>A0ABV6S6X0</accession>
<dbReference type="Pfam" id="PF12804">
    <property type="entry name" value="NTP_transf_3"/>
    <property type="match status" value="1"/>
</dbReference>
<reference evidence="5 6" key="1">
    <citation type="submission" date="2024-09" db="EMBL/GenBank/DDBJ databases">
        <authorList>
            <person name="Sun Q."/>
            <person name="Mori K."/>
        </authorList>
    </citation>
    <scope>NUCLEOTIDE SEQUENCE [LARGE SCALE GENOMIC DNA]</scope>
    <source>
        <strain evidence="5 6">CICC 11035S</strain>
    </source>
</reference>
<evidence type="ECO:0000313" key="5">
    <source>
        <dbReference type="EMBL" id="MFC0684975.1"/>
    </source>
</evidence>
<name>A0ABV6S6X0_9SPHN</name>
<gene>
    <name evidence="5" type="ORF">ACFFF8_10245</name>
</gene>
<dbReference type="PANTHER" id="PTHR43584">
    <property type="entry name" value="NUCLEOTIDYL TRANSFERASE"/>
    <property type="match status" value="1"/>
</dbReference>
<dbReference type="Proteomes" id="UP001589858">
    <property type="component" value="Unassembled WGS sequence"/>
</dbReference>
<feature type="domain" description="MobA-like NTP transferase" evidence="4">
    <location>
        <begin position="12"/>
        <end position="132"/>
    </location>
</feature>
<dbReference type="InterPro" id="IPR029044">
    <property type="entry name" value="Nucleotide-diphossugar_trans"/>
</dbReference>
<keyword evidence="3" id="KW-0460">Magnesium</keyword>
<comment type="caution">
    <text evidence="5">The sequence shown here is derived from an EMBL/GenBank/DDBJ whole genome shotgun (WGS) entry which is preliminary data.</text>
</comment>
<evidence type="ECO:0000256" key="1">
    <source>
        <dbReference type="ARBA" id="ARBA00022679"/>
    </source>
</evidence>